<dbReference type="EMBL" id="JADOES010000051">
    <property type="protein sequence ID" value="MBT9317591.1"/>
    <property type="molecule type" value="Genomic_DNA"/>
</dbReference>
<keyword evidence="1" id="KW-1133">Transmembrane helix</keyword>
<evidence type="ECO:0000313" key="3">
    <source>
        <dbReference type="Proteomes" id="UP000717364"/>
    </source>
</evidence>
<dbReference type="Proteomes" id="UP000717364">
    <property type="component" value="Unassembled WGS sequence"/>
</dbReference>
<reference evidence="2" key="1">
    <citation type="submission" date="2020-11" db="EMBL/GenBank/DDBJ databases">
        <authorList>
            <person name="Konstantinou D."/>
            <person name="Gkelis S."/>
            <person name="Popin R."/>
            <person name="Fewer D."/>
            <person name="Sivonen K."/>
        </authorList>
    </citation>
    <scope>NUCLEOTIDE SEQUENCE</scope>
    <source>
        <strain evidence="2">TAU-MAC 1115</strain>
    </source>
</reference>
<feature type="transmembrane region" description="Helical" evidence="1">
    <location>
        <begin position="12"/>
        <end position="32"/>
    </location>
</feature>
<dbReference type="RefSeq" id="WP_215610654.1">
    <property type="nucleotide sequence ID" value="NZ_JADOES010000051.1"/>
</dbReference>
<keyword evidence="1" id="KW-0472">Membrane</keyword>
<protein>
    <submittedName>
        <fullName evidence="2">Uncharacterized protein</fullName>
    </submittedName>
</protein>
<name>A0A947GRQ8_9CYAN</name>
<proteinExistence type="predicted"/>
<gene>
    <name evidence="2" type="ORF">IXB50_19385</name>
</gene>
<keyword evidence="1" id="KW-0812">Transmembrane</keyword>
<feature type="transmembrane region" description="Helical" evidence="1">
    <location>
        <begin position="38"/>
        <end position="56"/>
    </location>
</feature>
<organism evidence="2 3">
    <name type="scientific">Leptothoe spongobia TAU-MAC 1115</name>
    <dbReference type="NCBI Taxonomy" id="1967444"/>
    <lineage>
        <taxon>Bacteria</taxon>
        <taxon>Bacillati</taxon>
        <taxon>Cyanobacteriota</taxon>
        <taxon>Cyanophyceae</taxon>
        <taxon>Nodosilineales</taxon>
        <taxon>Cymatolegaceae</taxon>
        <taxon>Leptothoe</taxon>
        <taxon>Leptothoe spongobia</taxon>
    </lineage>
</organism>
<evidence type="ECO:0000313" key="2">
    <source>
        <dbReference type="EMBL" id="MBT9317591.1"/>
    </source>
</evidence>
<comment type="caution">
    <text evidence="2">The sequence shown here is derived from an EMBL/GenBank/DDBJ whole genome shotgun (WGS) entry which is preliminary data.</text>
</comment>
<sequence length="69" mass="8207">MQLESLGPLIQKGAILLVSFLDDIAIFALTRLGLYWSWLHWLSTVLLIATLIYWSFRLYRYYDRIRGQN</sequence>
<keyword evidence="3" id="KW-1185">Reference proteome</keyword>
<reference evidence="2" key="2">
    <citation type="journal article" date="2021" name="Mar. Drugs">
        <title>Genome Reduction and Secondary Metabolism of the Marine Sponge-Associated Cyanobacterium Leptothoe.</title>
        <authorList>
            <person name="Konstantinou D."/>
            <person name="Popin R.V."/>
            <person name="Fewer D.P."/>
            <person name="Sivonen K."/>
            <person name="Gkelis S."/>
        </authorList>
    </citation>
    <scope>NUCLEOTIDE SEQUENCE</scope>
    <source>
        <strain evidence="2">TAU-MAC 1115</strain>
    </source>
</reference>
<evidence type="ECO:0000256" key="1">
    <source>
        <dbReference type="SAM" id="Phobius"/>
    </source>
</evidence>
<accession>A0A947GRQ8</accession>
<dbReference type="AlphaFoldDB" id="A0A947GRQ8"/>